<dbReference type="InterPro" id="IPR018253">
    <property type="entry name" value="DnaJ_domain_CS"/>
</dbReference>
<dbReference type="PRINTS" id="PR00625">
    <property type="entry name" value="JDOMAIN"/>
</dbReference>
<evidence type="ECO:0000256" key="2">
    <source>
        <dbReference type="SAM" id="MobiDB-lite"/>
    </source>
</evidence>
<gene>
    <name evidence="4" type="ORF">FCC1311_048692</name>
</gene>
<dbReference type="SUPFAM" id="SSF46565">
    <property type="entry name" value="Chaperone J-domain"/>
    <property type="match status" value="1"/>
</dbReference>
<dbReference type="EMBL" id="BEYU01000046">
    <property type="protein sequence ID" value="GBG28648.1"/>
    <property type="molecule type" value="Genomic_DNA"/>
</dbReference>
<organism evidence="4 5">
    <name type="scientific">Hondaea fermentalgiana</name>
    <dbReference type="NCBI Taxonomy" id="2315210"/>
    <lineage>
        <taxon>Eukaryota</taxon>
        <taxon>Sar</taxon>
        <taxon>Stramenopiles</taxon>
        <taxon>Bigyra</taxon>
        <taxon>Labyrinthulomycetes</taxon>
        <taxon>Thraustochytrida</taxon>
        <taxon>Thraustochytriidae</taxon>
        <taxon>Hondaea</taxon>
    </lineage>
</organism>
<dbReference type="Proteomes" id="UP000241890">
    <property type="component" value="Unassembled WGS sequence"/>
</dbReference>
<dbReference type="Gene3D" id="1.10.287.110">
    <property type="entry name" value="DnaJ domain"/>
    <property type="match status" value="1"/>
</dbReference>
<feature type="compositionally biased region" description="Low complexity" evidence="2">
    <location>
        <begin position="1"/>
        <end position="50"/>
    </location>
</feature>
<feature type="compositionally biased region" description="Low complexity" evidence="2">
    <location>
        <begin position="665"/>
        <end position="690"/>
    </location>
</feature>
<feature type="region of interest" description="Disordered" evidence="2">
    <location>
        <begin position="775"/>
        <end position="794"/>
    </location>
</feature>
<dbReference type="SUPFAM" id="SSF68906">
    <property type="entry name" value="SAP domain"/>
    <property type="match status" value="1"/>
</dbReference>
<dbReference type="Pfam" id="PF14308">
    <property type="entry name" value="DnaJ-X"/>
    <property type="match status" value="1"/>
</dbReference>
<feature type="compositionally biased region" description="Polar residues" evidence="2">
    <location>
        <begin position="496"/>
        <end position="507"/>
    </location>
</feature>
<dbReference type="Pfam" id="PF00226">
    <property type="entry name" value="DnaJ"/>
    <property type="match status" value="1"/>
</dbReference>
<feature type="compositionally biased region" description="Basic and acidic residues" evidence="2">
    <location>
        <begin position="781"/>
        <end position="794"/>
    </location>
</feature>
<feature type="compositionally biased region" description="Basic and acidic residues" evidence="2">
    <location>
        <begin position="188"/>
        <end position="206"/>
    </location>
</feature>
<name>A0A2R5GFW4_9STRA</name>
<sequence>MATAAPTTAPATGISTSSTTSTNAPAGGTGTGASAKQPQQQAAHGEQQLALKTDEALIAQGDEEDDMEIFSTRRPKDVTAGLSSGLKNVGKGVLAGVAAAVSMPVLGARESGASGFAKGLAMGVVAGVSLPVGGVLTGAYQVGRGVFNTPQAIMEAKEGKEWDPVKREWFTYDLEEESSRVLNESEEEFLRKKREGDTGEDGKAKEGGAAGSGAEAKDGESAEEPKLPAKEVKDRTYYDLLGIEPNATPSMIKKAYYVKARKLHPDKNPNDPKAHERFQEVGAAYQVLSDPGLREKYDKYGKDGVDDVPVMDSSAFFMMIFGSEKFDYYVGELQLATMMSMGQDVEGEDEDAAMQALFSNNPAMEFRQRKRIVQTAVNLAKVLQDFVDEALTDPNAPKFRAKMTEEAKELSASPFGGTLLSVIGYVYVEQSEKMLGFKHSIGAGLGFTEMKRRGHVMATKYRVARSAYRTYRVAKKIEKKEQEKLKNKTPRDPDASPTSPDASGNAESKSDKTSSAAGAAAEATGATGATAGAPSAPAADTAANGAEESAKKKPTEGADAEEEVQTDDEEGMAESFMGMIETLWNMSVLDIESTLRKACRKIFKDASVKLEVRILRARGLEIMGRIFQASGISAEEGLGAFQAQMKEQMDAAKTAQKYHQEQEAKTASQEQQQQQQQQQDQQSQTNQAQPAPAPAPTPVKTFSREEVEAMKPSQLKAVLDERKVSYTDCIEKSDFIKKTAMLPTWPSPASGRDSDAGASRELGFRLEDLVTQGSIDLGPAAKDDNHFAQGREENCKSSDAISWRDIARMRSGTPQSTGSRNICSRELLGGWDDADDTLQREASLYESSVQQSPQQNQVYQEDAFPSPSPSFDLGSILEDSTQDLKGNRTKRATALQASASAVSAAHVHASTQVPRCDNRPAALQLQEVMRLTEADHGLVHTTEAVWESKHAEEELKRAQKRDLLAKRAERVLALIITQAARDAEAAEAEEAAKLEEMLAAERARAKRYRKGLYGVPQVWVESIPPLPPPLDPMHGKRRSRAKTFLELDASQSNSQDQENGNEEGLSVSRLLKHPEDSDDFEVFSEDDEDDETDQSRQDDLAREMAENSQMSKRSLTTTLTTTISPHRQVKLRKKTYQIHGAMLRYEKGLEVRSMRPLQSSDFEIFMSKRVKDDRLKVGVLVWIKKKQAMRAARILARVAHDGILAEEIEKQCPSLAFANGEPVLRPCVGPKQAPLLADGAASTSDAIDASVSAAEIERYSVMSPASSNALWTLSVRIEAGLDISDALLAEARSDLETRSKQFTCTNLSFERGRQRTQDAFAMFKSDVGAWRSTLYRALLETEFGPNQDEG</sequence>
<evidence type="ECO:0000256" key="1">
    <source>
        <dbReference type="SAM" id="Coils"/>
    </source>
</evidence>
<accession>A0A2R5GFW4</accession>
<keyword evidence="5" id="KW-1185">Reference proteome</keyword>
<dbReference type="PANTHER" id="PTHR44094:SF8">
    <property type="entry name" value="DNAJ HEAT SHOCK N-TERMINAL DOMAIN-CONTAINING PROTEIN-RELATED"/>
    <property type="match status" value="1"/>
</dbReference>
<dbReference type="Gene3D" id="1.10.720.30">
    <property type="entry name" value="SAP domain"/>
    <property type="match status" value="1"/>
</dbReference>
<feature type="compositionally biased region" description="Low complexity" evidence="2">
    <location>
        <begin position="847"/>
        <end position="860"/>
    </location>
</feature>
<feature type="compositionally biased region" description="Basic and acidic residues" evidence="2">
    <location>
        <begin position="478"/>
        <end position="494"/>
    </location>
</feature>
<reference evidence="4 5" key="1">
    <citation type="submission" date="2017-12" db="EMBL/GenBank/DDBJ databases">
        <title>Sequencing, de novo assembly and annotation of complete genome of a new Thraustochytrid species, strain FCC1311.</title>
        <authorList>
            <person name="Sedici K."/>
            <person name="Godart F."/>
            <person name="Aiese Cigliano R."/>
            <person name="Sanseverino W."/>
            <person name="Barakat M."/>
            <person name="Ortet P."/>
            <person name="Marechal E."/>
            <person name="Cagnac O."/>
            <person name="Amato A."/>
        </authorList>
    </citation>
    <scope>NUCLEOTIDE SEQUENCE [LARGE SCALE GENOMIC DNA]</scope>
</reference>
<keyword evidence="1" id="KW-0175">Coiled coil</keyword>
<feature type="region of interest" description="Disordered" evidence="2">
    <location>
        <begin position="1"/>
        <end position="64"/>
    </location>
</feature>
<dbReference type="InterPro" id="IPR026894">
    <property type="entry name" value="DnaJ_X"/>
</dbReference>
<feature type="coiled-coil region" evidence="1">
    <location>
        <begin position="976"/>
        <end position="1011"/>
    </location>
</feature>
<comment type="caution">
    <text evidence="4">The sequence shown here is derived from an EMBL/GenBank/DDBJ whole genome shotgun (WGS) entry which is preliminary data.</text>
</comment>
<dbReference type="OrthoDB" id="10250354at2759"/>
<dbReference type="InterPro" id="IPR036361">
    <property type="entry name" value="SAP_dom_sf"/>
</dbReference>
<feature type="compositionally biased region" description="Low complexity" evidence="2">
    <location>
        <begin position="513"/>
        <end position="547"/>
    </location>
</feature>
<dbReference type="InterPro" id="IPR036869">
    <property type="entry name" value="J_dom_sf"/>
</dbReference>
<dbReference type="InterPro" id="IPR052423">
    <property type="entry name" value="EMIR"/>
</dbReference>
<feature type="region of interest" description="Disordered" evidence="2">
    <location>
        <begin position="1080"/>
        <end position="1118"/>
    </location>
</feature>
<feature type="region of interest" description="Disordered" evidence="2">
    <location>
        <begin position="847"/>
        <end position="874"/>
    </location>
</feature>
<protein>
    <submittedName>
        <fullName evidence="4">DnaJ family protein</fullName>
    </submittedName>
</protein>
<feature type="region of interest" description="Disordered" evidence="2">
    <location>
        <begin position="478"/>
        <end position="571"/>
    </location>
</feature>
<dbReference type="PANTHER" id="PTHR44094">
    <property type="entry name" value="DNAJ HEAT SHOCK N-TERMINAL DOMAIN-CONTAINING PROTEIN"/>
    <property type="match status" value="1"/>
</dbReference>
<dbReference type="InParanoid" id="A0A2R5GFW4"/>
<dbReference type="PROSITE" id="PS00636">
    <property type="entry name" value="DNAJ_1"/>
    <property type="match status" value="1"/>
</dbReference>
<dbReference type="CDD" id="cd06257">
    <property type="entry name" value="DnaJ"/>
    <property type="match status" value="1"/>
</dbReference>
<evidence type="ECO:0000313" key="5">
    <source>
        <dbReference type="Proteomes" id="UP000241890"/>
    </source>
</evidence>
<dbReference type="InterPro" id="IPR001623">
    <property type="entry name" value="DnaJ_domain"/>
</dbReference>
<feature type="compositionally biased region" description="Basic and acidic residues" evidence="2">
    <location>
        <begin position="215"/>
        <end position="229"/>
    </location>
</feature>
<evidence type="ECO:0000259" key="3">
    <source>
        <dbReference type="PROSITE" id="PS50076"/>
    </source>
</evidence>
<feature type="domain" description="J" evidence="3">
    <location>
        <begin position="236"/>
        <end position="301"/>
    </location>
</feature>
<feature type="compositionally biased region" description="Acidic residues" evidence="2">
    <location>
        <begin position="1080"/>
        <end position="1092"/>
    </location>
</feature>
<dbReference type="SMART" id="SM00271">
    <property type="entry name" value="DnaJ"/>
    <property type="match status" value="1"/>
</dbReference>
<feature type="compositionally biased region" description="Basic and acidic residues" evidence="2">
    <location>
        <begin position="1093"/>
        <end position="1105"/>
    </location>
</feature>
<feature type="compositionally biased region" description="Acidic residues" evidence="2">
    <location>
        <begin position="558"/>
        <end position="571"/>
    </location>
</feature>
<feature type="region of interest" description="Disordered" evidence="2">
    <location>
        <begin position="651"/>
        <end position="699"/>
    </location>
</feature>
<evidence type="ECO:0000313" key="4">
    <source>
        <dbReference type="EMBL" id="GBG28648.1"/>
    </source>
</evidence>
<dbReference type="PROSITE" id="PS50076">
    <property type="entry name" value="DNAJ_2"/>
    <property type="match status" value="1"/>
</dbReference>
<proteinExistence type="predicted"/>
<feature type="region of interest" description="Disordered" evidence="2">
    <location>
        <begin position="181"/>
        <end position="229"/>
    </location>
</feature>